<gene>
    <name evidence="1" type="ORF">LCGC14_2309210</name>
</gene>
<evidence type="ECO:0000313" key="1">
    <source>
        <dbReference type="EMBL" id="KKL50068.1"/>
    </source>
</evidence>
<dbReference type="AlphaFoldDB" id="A0A0F9CL55"/>
<reference evidence="1" key="1">
    <citation type="journal article" date="2015" name="Nature">
        <title>Complex archaea that bridge the gap between prokaryotes and eukaryotes.</title>
        <authorList>
            <person name="Spang A."/>
            <person name="Saw J.H."/>
            <person name="Jorgensen S.L."/>
            <person name="Zaremba-Niedzwiedzka K."/>
            <person name="Martijn J."/>
            <person name="Lind A.E."/>
            <person name="van Eijk R."/>
            <person name="Schleper C."/>
            <person name="Guy L."/>
            <person name="Ettema T.J."/>
        </authorList>
    </citation>
    <scope>NUCLEOTIDE SEQUENCE</scope>
</reference>
<organism evidence="1">
    <name type="scientific">marine sediment metagenome</name>
    <dbReference type="NCBI Taxonomy" id="412755"/>
    <lineage>
        <taxon>unclassified sequences</taxon>
        <taxon>metagenomes</taxon>
        <taxon>ecological metagenomes</taxon>
    </lineage>
</organism>
<accession>A0A0F9CL55</accession>
<protein>
    <submittedName>
        <fullName evidence="1">Uncharacterized protein</fullName>
    </submittedName>
</protein>
<dbReference type="EMBL" id="LAZR01032733">
    <property type="protein sequence ID" value="KKL50068.1"/>
    <property type="molecule type" value="Genomic_DNA"/>
</dbReference>
<name>A0A0F9CL55_9ZZZZ</name>
<sequence>MEIPILLGSRPSTVKQVAWIPIRFERWQVRVEGLKDSELVLHSNGPFKNKVEITLPTMNGATYNGPCQVRVEFKKRGTERNVSVFAKEHHD</sequence>
<comment type="caution">
    <text evidence="1">The sequence shown here is derived from an EMBL/GenBank/DDBJ whole genome shotgun (WGS) entry which is preliminary data.</text>
</comment>
<proteinExistence type="predicted"/>